<accession>A0A7Y4B2L7</accession>
<gene>
    <name evidence="1" type="ORF">F0254_11640</name>
</gene>
<name>A0A7Y4B2L7_VIBAL</name>
<sequence length="200" mass="22907">MKLQFKKQTFTKVFGIQPDVDKYLYLEHTSLLGLDDVNNEVLPIFDGASKISTWQPLTLDWLRHDDSDDLIKPMIAAWGSCTYVVRHDIASLFKDTLGDCCEFLPVNVDNSIWYALNVTSKLDALHTELCEINYKPNGRVHRTRPYKRFVIDRAKVSTPRLFKLSGSPISIYTSNTDNSFLNLVTKNEFTGVSFYEVESV</sequence>
<evidence type="ECO:0000313" key="2">
    <source>
        <dbReference type="Proteomes" id="UP000532247"/>
    </source>
</evidence>
<dbReference type="Proteomes" id="UP000532247">
    <property type="component" value="Unassembled WGS sequence"/>
</dbReference>
<dbReference type="EMBL" id="VTYF01000005">
    <property type="protein sequence ID" value="NOI09518.1"/>
    <property type="molecule type" value="Genomic_DNA"/>
</dbReference>
<organism evidence="1 2">
    <name type="scientific">Vibrio alginolyticus</name>
    <dbReference type="NCBI Taxonomy" id="663"/>
    <lineage>
        <taxon>Bacteria</taxon>
        <taxon>Pseudomonadati</taxon>
        <taxon>Pseudomonadota</taxon>
        <taxon>Gammaproteobacteria</taxon>
        <taxon>Vibrionales</taxon>
        <taxon>Vibrionaceae</taxon>
        <taxon>Vibrio</taxon>
    </lineage>
</organism>
<proteinExistence type="predicted"/>
<protein>
    <submittedName>
        <fullName evidence="1">Uncharacterized protein</fullName>
    </submittedName>
</protein>
<dbReference type="AlphaFoldDB" id="A0A7Y4B2L7"/>
<evidence type="ECO:0000313" key="1">
    <source>
        <dbReference type="EMBL" id="NOI09518.1"/>
    </source>
</evidence>
<dbReference type="RefSeq" id="WP_064354255.1">
    <property type="nucleotide sequence ID" value="NZ_CP014040.1"/>
</dbReference>
<comment type="caution">
    <text evidence="1">The sequence shown here is derived from an EMBL/GenBank/DDBJ whole genome shotgun (WGS) entry which is preliminary data.</text>
</comment>
<reference evidence="1 2" key="1">
    <citation type="submission" date="2019-09" db="EMBL/GenBank/DDBJ databases">
        <title>Draft genome sequencing and comparative genomics of hatchery-associated Vibrios.</title>
        <authorList>
            <person name="Kehlet-Delgado H."/>
            <person name="Mueller R.S."/>
        </authorList>
    </citation>
    <scope>NUCLEOTIDE SEQUENCE [LARGE SCALE GENOMIC DNA]</scope>
    <source>
        <strain evidence="1 2">081416A</strain>
    </source>
</reference>